<dbReference type="Proteomes" id="UP000249633">
    <property type="component" value="Unassembled WGS sequence"/>
</dbReference>
<dbReference type="AlphaFoldDB" id="A0A2W5FRJ0"/>
<evidence type="ECO:0000313" key="1">
    <source>
        <dbReference type="EMBL" id="PZP35676.1"/>
    </source>
</evidence>
<proteinExistence type="predicted"/>
<organism evidence="1 2">
    <name type="scientific">Roseateles depolymerans</name>
    <dbReference type="NCBI Taxonomy" id="76731"/>
    <lineage>
        <taxon>Bacteria</taxon>
        <taxon>Pseudomonadati</taxon>
        <taxon>Pseudomonadota</taxon>
        <taxon>Betaproteobacteria</taxon>
        <taxon>Burkholderiales</taxon>
        <taxon>Sphaerotilaceae</taxon>
        <taxon>Roseateles</taxon>
    </lineage>
</organism>
<name>A0A2W5FRJ0_9BURK</name>
<comment type="caution">
    <text evidence="1">The sequence shown here is derived from an EMBL/GenBank/DDBJ whole genome shotgun (WGS) entry which is preliminary data.</text>
</comment>
<sequence>MSPDPDKLATFVCRQLENFYPDGHNARDSIQQAMPQALERVRHCVSQVLAWPQGFDPIYSGQYASFLYLLSNEVGVTQRDVATATRLFLLNKALHGLELFYDLVLPEVFLIGHTPGLVLAKAQYGSHIVFHQGCTVGHKLDGHRPVIEERVVMFPNSMVIGRSVIRRNTAIAPGVCVVDMETPGDCYVLPGPNGRPVIKPHNKEFWRRYFAA</sequence>
<dbReference type="InterPro" id="IPR011004">
    <property type="entry name" value="Trimer_LpxA-like_sf"/>
</dbReference>
<reference evidence="1 2" key="1">
    <citation type="submission" date="2017-08" db="EMBL/GenBank/DDBJ databases">
        <title>Infants hospitalized years apart are colonized by the same room-sourced microbial strains.</title>
        <authorList>
            <person name="Brooks B."/>
            <person name="Olm M.R."/>
            <person name="Firek B.A."/>
            <person name="Baker R."/>
            <person name="Thomas B.C."/>
            <person name="Morowitz M.J."/>
            <person name="Banfield J.F."/>
        </authorList>
    </citation>
    <scope>NUCLEOTIDE SEQUENCE [LARGE SCALE GENOMIC DNA]</scope>
    <source>
        <strain evidence="1">S2_012_000_R2_81</strain>
    </source>
</reference>
<evidence type="ECO:0000313" key="2">
    <source>
        <dbReference type="Proteomes" id="UP000249633"/>
    </source>
</evidence>
<dbReference type="SUPFAM" id="SSF51161">
    <property type="entry name" value="Trimeric LpxA-like enzymes"/>
    <property type="match status" value="1"/>
</dbReference>
<protein>
    <recommendedName>
        <fullName evidence="3">Serine acetyltransferase</fullName>
    </recommendedName>
</protein>
<accession>A0A2W5FRJ0</accession>
<evidence type="ECO:0008006" key="3">
    <source>
        <dbReference type="Google" id="ProtNLM"/>
    </source>
</evidence>
<dbReference type="EMBL" id="QFOD01000002">
    <property type="protein sequence ID" value="PZP35676.1"/>
    <property type="molecule type" value="Genomic_DNA"/>
</dbReference>
<dbReference type="Gene3D" id="2.160.10.10">
    <property type="entry name" value="Hexapeptide repeat proteins"/>
    <property type="match status" value="1"/>
</dbReference>
<gene>
    <name evidence="1" type="ORF">DI603_02555</name>
</gene>